<dbReference type="GO" id="GO:0016020">
    <property type="term" value="C:membrane"/>
    <property type="evidence" value="ECO:0007669"/>
    <property type="project" value="UniProtKB-SubCell"/>
</dbReference>
<dbReference type="GO" id="GO:0004252">
    <property type="term" value="F:serine-type endopeptidase activity"/>
    <property type="evidence" value="ECO:0007669"/>
    <property type="project" value="InterPro"/>
</dbReference>
<keyword evidence="5 7" id="KW-0378">Hydrolase</keyword>
<feature type="transmembrane region" description="Helical" evidence="7">
    <location>
        <begin position="21"/>
        <end position="46"/>
    </location>
</feature>
<feature type="domain" description="Peptidase S26" evidence="8">
    <location>
        <begin position="22"/>
        <end position="250"/>
    </location>
</feature>
<dbReference type="InterPro" id="IPR019757">
    <property type="entry name" value="Pept_S26A_signal_pept_1_Lys-AS"/>
</dbReference>
<dbReference type="Proteomes" id="UP000244162">
    <property type="component" value="Unassembled WGS sequence"/>
</dbReference>
<dbReference type="AlphaFoldDB" id="A0A2T5FTB5"/>
<accession>A0A2T5FTB5</accession>
<evidence type="ECO:0000256" key="1">
    <source>
        <dbReference type="ARBA" id="ARBA00000677"/>
    </source>
</evidence>
<evidence type="ECO:0000256" key="4">
    <source>
        <dbReference type="ARBA" id="ARBA00019232"/>
    </source>
</evidence>
<dbReference type="GO" id="GO:0009003">
    <property type="term" value="F:signal peptidase activity"/>
    <property type="evidence" value="ECO:0007669"/>
    <property type="project" value="UniProtKB-EC"/>
</dbReference>
<organism evidence="9 10">
    <name type="scientific">Sphingomonas oleivorans</name>
    <dbReference type="NCBI Taxonomy" id="1735121"/>
    <lineage>
        <taxon>Bacteria</taxon>
        <taxon>Pseudomonadati</taxon>
        <taxon>Pseudomonadota</taxon>
        <taxon>Alphaproteobacteria</taxon>
        <taxon>Sphingomonadales</taxon>
        <taxon>Sphingomonadaceae</taxon>
        <taxon>Sphingomonas</taxon>
    </lineage>
</organism>
<dbReference type="CDD" id="cd06530">
    <property type="entry name" value="S26_SPase_I"/>
    <property type="match status" value="1"/>
</dbReference>
<dbReference type="PANTHER" id="PTHR43390:SF1">
    <property type="entry name" value="CHLOROPLAST PROCESSING PEPTIDASE"/>
    <property type="match status" value="1"/>
</dbReference>
<feature type="active site" evidence="6">
    <location>
        <position position="50"/>
    </location>
</feature>
<dbReference type="EMBL" id="NWBU01000018">
    <property type="protein sequence ID" value="PTQ07309.1"/>
    <property type="molecule type" value="Genomic_DNA"/>
</dbReference>
<evidence type="ECO:0000256" key="7">
    <source>
        <dbReference type="RuleBase" id="RU362042"/>
    </source>
</evidence>
<dbReference type="PRINTS" id="PR00727">
    <property type="entry name" value="LEADERPTASE"/>
</dbReference>
<dbReference type="SUPFAM" id="SSF51306">
    <property type="entry name" value="LexA/Signal peptidase"/>
    <property type="match status" value="1"/>
</dbReference>
<evidence type="ECO:0000256" key="5">
    <source>
        <dbReference type="ARBA" id="ARBA00022801"/>
    </source>
</evidence>
<dbReference type="OrthoDB" id="9815782at2"/>
<comment type="similarity">
    <text evidence="2 7">Belongs to the peptidase S26 family.</text>
</comment>
<keyword evidence="7" id="KW-1133">Transmembrane helix</keyword>
<dbReference type="InterPro" id="IPR036286">
    <property type="entry name" value="LexA/Signal_pep-like_sf"/>
</dbReference>
<dbReference type="NCBIfam" id="TIGR02227">
    <property type="entry name" value="sigpep_I_bact"/>
    <property type="match status" value="1"/>
</dbReference>
<comment type="caution">
    <text evidence="9">The sequence shown here is derived from an EMBL/GenBank/DDBJ whole genome shotgun (WGS) entry which is preliminary data.</text>
</comment>
<keyword evidence="7" id="KW-0812">Transmembrane</keyword>
<dbReference type="PROSITE" id="PS00760">
    <property type="entry name" value="SPASE_I_2"/>
    <property type="match status" value="1"/>
</dbReference>
<evidence type="ECO:0000256" key="6">
    <source>
        <dbReference type="PIRSR" id="PIRSR600223-1"/>
    </source>
</evidence>
<keyword evidence="10" id="KW-1185">Reference proteome</keyword>
<dbReference type="PANTHER" id="PTHR43390">
    <property type="entry name" value="SIGNAL PEPTIDASE I"/>
    <property type="match status" value="1"/>
</dbReference>
<reference evidence="9 10" key="1">
    <citation type="submission" date="2017-09" db="EMBL/GenBank/DDBJ databases">
        <title>Sphingomonas panjinensis sp.nov., isolated from oil-contaminated soil.</title>
        <authorList>
            <person name="Wang L."/>
            <person name="Chen L."/>
        </authorList>
    </citation>
    <scope>NUCLEOTIDE SEQUENCE [LARGE SCALE GENOMIC DNA]</scope>
    <source>
        <strain evidence="9 10">FW-11</strain>
    </source>
</reference>
<comment type="subcellular location">
    <subcellularLocation>
        <location evidence="7">Membrane</location>
        <topology evidence="7">Single-pass type II membrane protein</topology>
    </subcellularLocation>
</comment>
<keyword evidence="7" id="KW-0645">Protease</keyword>
<evidence type="ECO:0000256" key="2">
    <source>
        <dbReference type="ARBA" id="ARBA00009370"/>
    </source>
</evidence>
<proteinExistence type="inferred from homology"/>
<gene>
    <name evidence="9" type="primary">lepB</name>
    <name evidence="9" type="ORF">CLG96_17290</name>
</gene>
<dbReference type="InterPro" id="IPR019533">
    <property type="entry name" value="Peptidase_S26"/>
</dbReference>
<feature type="active site" evidence="6">
    <location>
        <position position="111"/>
    </location>
</feature>
<keyword evidence="7" id="KW-0472">Membrane</keyword>
<evidence type="ECO:0000256" key="3">
    <source>
        <dbReference type="ARBA" id="ARBA00013208"/>
    </source>
</evidence>
<dbReference type="EC" id="3.4.21.89" evidence="3 7"/>
<dbReference type="GO" id="GO:0006465">
    <property type="term" value="P:signal peptide processing"/>
    <property type="evidence" value="ECO:0007669"/>
    <property type="project" value="InterPro"/>
</dbReference>
<dbReference type="InterPro" id="IPR000223">
    <property type="entry name" value="Pept_S26A_signal_pept_1"/>
</dbReference>
<name>A0A2T5FTB5_9SPHN</name>
<dbReference type="Gene3D" id="2.10.109.10">
    <property type="entry name" value="Umud Fragment, subunit A"/>
    <property type="match status" value="1"/>
</dbReference>
<sequence>MAQPRSRPARRRSAASEGPWATLRFLVGLAILAFMLRSFVIATFVIPSESMLPRLLVGDYLFVAKWPYGYSRYSLVHGVLPFHGRIFGRLPERGDVVVFKAPPAAREDYIKRVIGLPGDSVRMAGGRLVLNGERVPRLRVADLLVPVSPNSPCDPLPGAAMEAERQPDGSLACRYPRYRETLPGSRSYDVLDLADVAVDDTREFVVPPGHLFLMGDNRDRSADSRFPAEESGGIGFVPVENLVGRASVTIFSTDGSARLLDPMSWLRATRWDRIGERF</sequence>
<evidence type="ECO:0000313" key="9">
    <source>
        <dbReference type="EMBL" id="PTQ07309.1"/>
    </source>
</evidence>
<protein>
    <recommendedName>
        <fullName evidence="4 7">Signal peptidase I</fullName>
        <ecNumber evidence="3 7">3.4.21.89</ecNumber>
    </recommendedName>
</protein>
<evidence type="ECO:0000259" key="8">
    <source>
        <dbReference type="Pfam" id="PF10502"/>
    </source>
</evidence>
<comment type="catalytic activity">
    <reaction evidence="1 7">
        <text>Cleavage of hydrophobic, N-terminal signal or leader sequences from secreted and periplasmic proteins.</text>
        <dbReference type="EC" id="3.4.21.89"/>
    </reaction>
</comment>
<dbReference type="Pfam" id="PF10502">
    <property type="entry name" value="Peptidase_S26"/>
    <property type="match status" value="1"/>
</dbReference>
<evidence type="ECO:0000313" key="10">
    <source>
        <dbReference type="Proteomes" id="UP000244162"/>
    </source>
</evidence>